<dbReference type="Proteomes" id="UP000199065">
    <property type="component" value="Unassembled WGS sequence"/>
</dbReference>
<keyword evidence="1" id="KW-0472">Membrane</keyword>
<organism evidence="2 3">
    <name type="scientific">Corynebacterium spheniscorum</name>
    <dbReference type="NCBI Taxonomy" id="185761"/>
    <lineage>
        <taxon>Bacteria</taxon>
        <taxon>Bacillati</taxon>
        <taxon>Actinomycetota</taxon>
        <taxon>Actinomycetes</taxon>
        <taxon>Mycobacteriales</taxon>
        <taxon>Corynebacteriaceae</taxon>
        <taxon>Corynebacterium</taxon>
    </lineage>
</organism>
<accession>A0A1I2PX46</accession>
<gene>
    <name evidence="2" type="ORF">SAMN05660282_00188</name>
</gene>
<evidence type="ECO:0000256" key="1">
    <source>
        <dbReference type="SAM" id="Phobius"/>
    </source>
</evidence>
<feature type="transmembrane region" description="Helical" evidence="1">
    <location>
        <begin position="28"/>
        <end position="51"/>
    </location>
</feature>
<sequence length="63" mass="6757">MLRTALFFILGVVIFALSFWIAGEHNIMAVVGGIGMGVGGGLIVWGIAHLLDDFSPTSRKLNR</sequence>
<proteinExistence type="predicted"/>
<evidence type="ECO:0000313" key="3">
    <source>
        <dbReference type="Proteomes" id="UP000199065"/>
    </source>
</evidence>
<keyword evidence="1" id="KW-0812">Transmembrane</keyword>
<dbReference type="STRING" id="185761.SAMN05660282_00188"/>
<reference evidence="2 3" key="1">
    <citation type="submission" date="2016-10" db="EMBL/GenBank/DDBJ databases">
        <authorList>
            <person name="de Groot N.N."/>
        </authorList>
    </citation>
    <scope>NUCLEOTIDE SEQUENCE [LARGE SCALE GENOMIC DNA]</scope>
    <source>
        <strain>J11</strain>
        <strain evidence="3">PG 39</strain>
    </source>
</reference>
<keyword evidence="1" id="KW-1133">Transmembrane helix</keyword>
<dbReference type="EMBL" id="FOPJ01000001">
    <property type="protein sequence ID" value="SFG18587.1"/>
    <property type="molecule type" value="Genomic_DNA"/>
</dbReference>
<feature type="transmembrane region" description="Helical" evidence="1">
    <location>
        <begin position="5"/>
        <end position="22"/>
    </location>
</feature>
<evidence type="ECO:0000313" key="2">
    <source>
        <dbReference type="EMBL" id="SFG18587.1"/>
    </source>
</evidence>
<dbReference type="RefSeq" id="WP_092283476.1">
    <property type="nucleotide sequence ID" value="NZ_FOPJ01000001.1"/>
</dbReference>
<name>A0A1I2PX46_9CORY</name>
<dbReference type="AlphaFoldDB" id="A0A1I2PX46"/>
<protein>
    <submittedName>
        <fullName evidence="2">Uncharacterized protein</fullName>
    </submittedName>
</protein>
<keyword evidence="3" id="KW-1185">Reference proteome</keyword>